<sequence>MSKQEEIDDDDFSDSSEFSVELEYDLEGLKKSASNVFGKTCISVKKLGEGGFHKVFTLKMEDNKEYIGRIAFPDYPYWKTESEVAVMKYVKEKTSIRVPEVYHYESNKENLVGQEYIIMEKLPGISLSDVWDDYDLNEKKKILLQVIDIQCTLKNQRFSKIGGIFYDNNIKDFIIGQVTEETFFSEKRSELKNIKRGPFDNTFDYIIAAIEKEITYNRKFFNDEKWIPVYEELLSLVPKYFNRNNKDDIFVLTHGDFHFTNILVDGTNITGIIDWECSGSYPLECFCTYPVWITENPFEDLDKKKSEEYRLLQDFWRSEMKIRDPEFIKIMFNIDDFKSVIYHSAFTIYAETGRILDSLENLRKIQS</sequence>
<dbReference type="PANTHER" id="PTHR21310">
    <property type="entry name" value="AMINOGLYCOSIDE PHOSPHOTRANSFERASE-RELATED-RELATED"/>
    <property type="match status" value="1"/>
</dbReference>
<dbReference type="GO" id="GO:0016740">
    <property type="term" value="F:transferase activity"/>
    <property type="evidence" value="ECO:0007669"/>
    <property type="project" value="UniProtKB-KW"/>
</dbReference>
<dbReference type="STRING" id="94130.A0A2Z6RXL0"/>
<keyword evidence="3" id="KW-0808">Transferase</keyword>
<dbReference type="Gene3D" id="3.90.1200.10">
    <property type="match status" value="1"/>
</dbReference>
<protein>
    <submittedName>
        <fullName evidence="3">Phosphotransferase enzyme family protein</fullName>
    </submittedName>
</protein>
<dbReference type="Proteomes" id="UP000247702">
    <property type="component" value="Unassembled WGS sequence"/>
</dbReference>
<reference evidence="2 4" key="1">
    <citation type="submission" date="2017-11" db="EMBL/GenBank/DDBJ databases">
        <title>The genome of Rhizophagus clarus HR1 reveals common genetic basis of auxotrophy among arbuscular mycorrhizal fungi.</title>
        <authorList>
            <person name="Kobayashi Y."/>
        </authorList>
    </citation>
    <scope>NUCLEOTIDE SEQUENCE [LARGE SCALE GENOMIC DNA]</scope>
    <source>
        <strain evidence="2 4">HR1</strain>
    </source>
</reference>
<dbReference type="InterPro" id="IPR051678">
    <property type="entry name" value="AGP_Transferase"/>
</dbReference>
<accession>A0A2Z6RXL0</accession>
<evidence type="ECO:0000313" key="4">
    <source>
        <dbReference type="Proteomes" id="UP000247702"/>
    </source>
</evidence>
<dbReference type="OrthoDB" id="10003767at2759"/>
<proteinExistence type="predicted"/>
<dbReference type="EMBL" id="BLAL01000040">
    <property type="protein sequence ID" value="GES78920.1"/>
    <property type="molecule type" value="Genomic_DNA"/>
</dbReference>
<dbReference type="Proteomes" id="UP000615446">
    <property type="component" value="Unassembled WGS sequence"/>
</dbReference>
<keyword evidence="4" id="KW-1185">Reference proteome</keyword>
<dbReference type="InterPro" id="IPR011009">
    <property type="entry name" value="Kinase-like_dom_sf"/>
</dbReference>
<dbReference type="Pfam" id="PF01636">
    <property type="entry name" value="APH"/>
    <property type="match status" value="1"/>
</dbReference>
<gene>
    <name evidence="3" type="ORF">RCL2_000623300</name>
    <name evidence="2" type="ORF">RclHR1_00410009</name>
</gene>
<organism evidence="2 4">
    <name type="scientific">Rhizophagus clarus</name>
    <dbReference type="NCBI Taxonomy" id="94130"/>
    <lineage>
        <taxon>Eukaryota</taxon>
        <taxon>Fungi</taxon>
        <taxon>Fungi incertae sedis</taxon>
        <taxon>Mucoromycota</taxon>
        <taxon>Glomeromycotina</taxon>
        <taxon>Glomeromycetes</taxon>
        <taxon>Glomerales</taxon>
        <taxon>Glomeraceae</taxon>
        <taxon>Rhizophagus</taxon>
    </lineage>
</organism>
<feature type="domain" description="Aminoglycoside phosphotransferase" evidence="1">
    <location>
        <begin position="55"/>
        <end position="283"/>
    </location>
</feature>
<dbReference type="PANTHER" id="PTHR21310:SF13">
    <property type="entry name" value="AMINOGLYCOSIDE PHOSPHOTRANSFERASE DOMAIN-CONTAINING PROTEIN"/>
    <property type="match status" value="1"/>
</dbReference>
<evidence type="ECO:0000313" key="3">
    <source>
        <dbReference type="EMBL" id="GES78920.1"/>
    </source>
</evidence>
<evidence type="ECO:0000313" key="2">
    <source>
        <dbReference type="EMBL" id="GBC01182.1"/>
    </source>
</evidence>
<dbReference type="CDD" id="cd05120">
    <property type="entry name" value="APH_ChoK_like"/>
    <property type="match status" value="1"/>
</dbReference>
<dbReference type="Gene3D" id="3.30.200.20">
    <property type="entry name" value="Phosphorylase Kinase, domain 1"/>
    <property type="match status" value="1"/>
</dbReference>
<reference evidence="3" key="2">
    <citation type="submission" date="2019-10" db="EMBL/GenBank/DDBJ databases">
        <title>Conservation and host-specific expression of non-tandemly repeated heterogenous ribosome RNA gene in arbuscular mycorrhizal fungi.</title>
        <authorList>
            <person name="Maeda T."/>
            <person name="Kobayashi Y."/>
            <person name="Nakagawa T."/>
            <person name="Ezawa T."/>
            <person name="Yamaguchi K."/>
            <person name="Bino T."/>
            <person name="Nishimoto Y."/>
            <person name="Shigenobu S."/>
            <person name="Kawaguchi M."/>
        </authorList>
    </citation>
    <scope>NUCLEOTIDE SEQUENCE</scope>
    <source>
        <strain evidence="3">HR1</strain>
    </source>
</reference>
<comment type="caution">
    <text evidence="2">The sequence shown here is derived from an EMBL/GenBank/DDBJ whole genome shotgun (WGS) entry which is preliminary data.</text>
</comment>
<dbReference type="AlphaFoldDB" id="A0A2Z6RXL0"/>
<dbReference type="SUPFAM" id="SSF56112">
    <property type="entry name" value="Protein kinase-like (PK-like)"/>
    <property type="match status" value="1"/>
</dbReference>
<name>A0A2Z6RXL0_9GLOM</name>
<dbReference type="InterPro" id="IPR002575">
    <property type="entry name" value="Aminoglycoside_PTrfase"/>
</dbReference>
<evidence type="ECO:0000259" key="1">
    <source>
        <dbReference type="Pfam" id="PF01636"/>
    </source>
</evidence>
<dbReference type="EMBL" id="BEXD01003446">
    <property type="protein sequence ID" value="GBC01182.1"/>
    <property type="molecule type" value="Genomic_DNA"/>
</dbReference>